<proteinExistence type="inferred from homology"/>
<evidence type="ECO:0000256" key="4">
    <source>
        <dbReference type="ARBA" id="ARBA00022660"/>
    </source>
</evidence>
<feature type="transmembrane region" description="Helical" evidence="9">
    <location>
        <begin position="44"/>
        <end position="67"/>
    </location>
</feature>
<keyword evidence="8 9" id="KW-0472">Membrane</keyword>
<dbReference type="GO" id="GO:0042773">
    <property type="term" value="P:ATP synthesis coupled electron transport"/>
    <property type="evidence" value="ECO:0007669"/>
    <property type="project" value="TreeGrafter"/>
</dbReference>
<dbReference type="EMBL" id="CP024798">
    <property type="protein sequence ID" value="ATX33418.1"/>
    <property type="molecule type" value="Genomic_DNA"/>
</dbReference>
<dbReference type="PROSITE" id="PS50857">
    <property type="entry name" value="COX2_CUA"/>
    <property type="match status" value="1"/>
</dbReference>
<dbReference type="InterPro" id="IPR002429">
    <property type="entry name" value="CcO_II-like_C"/>
</dbReference>
<dbReference type="AlphaFoldDB" id="A0A2K8KDP7"/>
<dbReference type="InterPro" id="IPR011759">
    <property type="entry name" value="Cyt_c_oxidase_su2_TM_dom"/>
</dbReference>
<evidence type="ECO:0000256" key="2">
    <source>
        <dbReference type="ARBA" id="ARBA00007866"/>
    </source>
</evidence>
<keyword evidence="4" id="KW-0679">Respiratory chain</keyword>
<keyword evidence="6" id="KW-0249">Electron transport</keyword>
<evidence type="ECO:0000313" key="13">
    <source>
        <dbReference type="Proteomes" id="UP000230531"/>
    </source>
</evidence>
<keyword evidence="3" id="KW-0813">Transport</keyword>
<comment type="similarity">
    <text evidence="2">Belongs to the cytochrome c oxidase subunit 2 family.</text>
</comment>
<evidence type="ECO:0008006" key="14">
    <source>
        <dbReference type="Google" id="ProtNLM"/>
    </source>
</evidence>
<dbReference type="GO" id="GO:0016020">
    <property type="term" value="C:membrane"/>
    <property type="evidence" value="ECO:0007669"/>
    <property type="project" value="UniProtKB-SubCell"/>
</dbReference>
<gene>
    <name evidence="12" type="ORF">CUN91_00415</name>
</gene>
<dbReference type="SUPFAM" id="SSF49503">
    <property type="entry name" value="Cupredoxins"/>
    <property type="match status" value="1"/>
</dbReference>
<dbReference type="SUPFAM" id="SSF81464">
    <property type="entry name" value="Cytochrome c oxidase subunit II-like, transmembrane region"/>
    <property type="match status" value="1"/>
</dbReference>
<accession>A0A2K8KDP7</accession>
<dbReference type="PROSITE" id="PS50999">
    <property type="entry name" value="COX2_TM"/>
    <property type="match status" value="1"/>
</dbReference>
<dbReference type="InterPro" id="IPR008972">
    <property type="entry name" value="Cupredoxin"/>
</dbReference>
<evidence type="ECO:0000256" key="9">
    <source>
        <dbReference type="SAM" id="Phobius"/>
    </source>
</evidence>
<evidence type="ECO:0000313" key="12">
    <source>
        <dbReference type="EMBL" id="ATX33418.1"/>
    </source>
</evidence>
<evidence type="ECO:0000259" key="11">
    <source>
        <dbReference type="PROSITE" id="PS50999"/>
    </source>
</evidence>
<dbReference type="InterPro" id="IPR045187">
    <property type="entry name" value="CcO_II"/>
</dbReference>
<keyword evidence="7 9" id="KW-1133">Transmembrane helix</keyword>
<feature type="transmembrane region" description="Helical" evidence="9">
    <location>
        <begin position="12"/>
        <end position="32"/>
    </location>
</feature>
<dbReference type="GO" id="GO:0005507">
    <property type="term" value="F:copper ion binding"/>
    <property type="evidence" value="ECO:0007669"/>
    <property type="project" value="InterPro"/>
</dbReference>
<evidence type="ECO:0000259" key="10">
    <source>
        <dbReference type="PROSITE" id="PS50857"/>
    </source>
</evidence>
<dbReference type="Gene3D" id="2.60.40.420">
    <property type="entry name" value="Cupredoxins - blue copper proteins"/>
    <property type="match status" value="1"/>
</dbReference>
<evidence type="ECO:0000256" key="8">
    <source>
        <dbReference type="ARBA" id="ARBA00023136"/>
    </source>
</evidence>
<dbReference type="PANTHER" id="PTHR22888:SF18">
    <property type="entry name" value="CYTOCHROME BO(3) UBIQUINOL OXIDASE SUBUNIT 2"/>
    <property type="match status" value="1"/>
</dbReference>
<keyword evidence="5 9" id="KW-0812">Transmembrane</keyword>
<feature type="domain" description="Cytochrome oxidase subunit II transmembrane region profile" evidence="11">
    <location>
        <begin position="1"/>
        <end position="77"/>
    </location>
</feature>
<evidence type="ECO:0000256" key="1">
    <source>
        <dbReference type="ARBA" id="ARBA00004141"/>
    </source>
</evidence>
<evidence type="ECO:0000256" key="6">
    <source>
        <dbReference type="ARBA" id="ARBA00022982"/>
    </source>
</evidence>
<protein>
    <recommendedName>
        <fullName evidence="14">Cytochrome O ubiquinol oxidase subunit II</fullName>
    </recommendedName>
</protein>
<comment type="subcellular location">
    <subcellularLocation>
        <location evidence="1">Membrane</location>
        <topology evidence="1">Multi-pass membrane protein</topology>
    </subcellularLocation>
</comment>
<name>A0A2K8KDP7_CARRU</name>
<reference evidence="12 13" key="1">
    <citation type="submission" date="2017-11" db="EMBL/GenBank/DDBJ databases">
        <title>The genome sequence of Candidatus Carsonella ruddii from the psyllid Bactericera trigonica.</title>
        <authorList>
            <person name="Katsir L."/>
            <person name="Zhepu R."/>
            <person name="Piasezky A."/>
            <person name="Jong J."/>
            <person name="Sela N."/>
            <person name="Freilich S."/>
            <person name="Bahar O."/>
        </authorList>
    </citation>
    <scope>NUCLEOTIDE SEQUENCE [LARGE SCALE GENOMIC DNA]</scope>
    <source>
        <strain evidence="12 13">BT</strain>
    </source>
</reference>
<dbReference type="GO" id="GO:0004129">
    <property type="term" value="F:cytochrome-c oxidase activity"/>
    <property type="evidence" value="ECO:0007669"/>
    <property type="project" value="InterPro"/>
</dbReference>
<dbReference type="PANTHER" id="PTHR22888">
    <property type="entry name" value="CYTOCHROME C OXIDASE, SUBUNIT II"/>
    <property type="match status" value="1"/>
</dbReference>
<evidence type="ECO:0000256" key="7">
    <source>
        <dbReference type="ARBA" id="ARBA00022989"/>
    </source>
</evidence>
<evidence type="ECO:0000256" key="3">
    <source>
        <dbReference type="ARBA" id="ARBA00022448"/>
    </source>
</evidence>
<dbReference type="Proteomes" id="UP000230531">
    <property type="component" value="Chromosome"/>
</dbReference>
<feature type="domain" description="Cytochrome oxidase subunit II copper A binding" evidence="10">
    <location>
        <begin position="83"/>
        <end position="195"/>
    </location>
</feature>
<evidence type="ECO:0000256" key="5">
    <source>
        <dbReference type="ARBA" id="ARBA00022692"/>
    </source>
</evidence>
<organism evidence="12 13">
    <name type="scientific">Carsonella ruddii</name>
    <dbReference type="NCBI Taxonomy" id="114186"/>
    <lineage>
        <taxon>Bacteria</taxon>
        <taxon>Pseudomonadati</taxon>
        <taxon>Pseudomonadota</taxon>
        <taxon>Gammaproteobacteria</taxon>
        <taxon>Oceanospirillales</taxon>
        <taxon>Halomonadaceae</taxon>
        <taxon>Zymobacter group</taxon>
        <taxon>Candidatus Carsonella</taxon>
    </lineage>
</organism>
<sequence>MNRLIENQLLLNTIYLILLISIFTLLVSLFIIKNMKKIPFLIDSNLIEFIAFIFPSLIILILSIYTIKSNFYINPIKILYSNLKPLILEIISMNWKWMIIFPIQKILTFNEFCLPILIPIKIFLSSNNVLNTLCIPKFGFQFYCMSNSHKYINFLILKHGFCHGFSSNYSGIGFNKLRINIFLLIKKNFFYWVNNIKKSIFFNIKKYNLLIKEGSFVNKFFKIRNNKIFYLIIKKK</sequence>
<dbReference type="InterPro" id="IPR036257">
    <property type="entry name" value="Cyt_c_oxidase_su2_TM_sf"/>
</dbReference>